<dbReference type="Gene3D" id="1.10.1200.10">
    <property type="entry name" value="ACP-like"/>
    <property type="match status" value="1"/>
</dbReference>
<dbReference type="InterPro" id="IPR009081">
    <property type="entry name" value="PP-bd_ACP"/>
</dbReference>
<dbReference type="PROSITE" id="PS50075">
    <property type="entry name" value="CARRIER"/>
    <property type="match status" value="1"/>
</dbReference>
<gene>
    <name evidence="2" type="ORF">SAMN02927923_02362</name>
</gene>
<dbReference type="EMBL" id="FMVJ01000006">
    <property type="protein sequence ID" value="SCY80545.1"/>
    <property type="molecule type" value="Genomic_DNA"/>
</dbReference>
<feature type="domain" description="Carrier" evidence="1">
    <location>
        <begin position="6"/>
        <end position="87"/>
    </location>
</feature>
<dbReference type="SUPFAM" id="SSF47336">
    <property type="entry name" value="ACP-like"/>
    <property type="match status" value="1"/>
</dbReference>
<proteinExistence type="predicted"/>
<dbReference type="STRING" id="549386.SAMN02927923_02362"/>
<dbReference type="AlphaFoldDB" id="A0A1G5IWS0"/>
<dbReference type="Pfam" id="PF00550">
    <property type="entry name" value="PP-binding"/>
    <property type="match status" value="1"/>
</dbReference>
<evidence type="ECO:0000313" key="3">
    <source>
        <dbReference type="Proteomes" id="UP000199569"/>
    </source>
</evidence>
<dbReference type="InterPro" id="IPR036736">
    <property type="entry name" value="ACP-like_sf"/>
</dbReference>
<keyword evidence="3" id="KW-1185">Reference proteome</keyword>
<evidence type="ECO:0000259" key="1">
    <source>
        <dbReference type="PROSITE" id="PS50075"/>
    </source>
</evidence>
<dbReference type="OrthoDB" id="8020033at2"/>
<protein>
    <submittedName>
        <fullName evidence="2">Phosphopantetheine attachment site</fullName>
    </submittedName>
</protein>
<accession>A0A1G5IWS0</accession>
<evidence type="ECO:0000313" key="2">
    <source>
        <dbReference type="EMBL" id="SCY80545.1"/>
    </source>
</evidence>
<name>A0A1G5IWS0_9HYPH</name>
<dbReference type="RefSeq" id="WP_091134587.1">
    <property type="nucleotide sequence ID" value="NZ_FMVJ01000006.1"/>
</dbReference>
<dbReference type="Proteomes" id="UP000199569">
    <property type="component" value="Unassembled WGS sequence"/>
</dbReference>
<sequence length="93" mass="10202">MKSIFEANIARQVADLCKWISEDSITQIDANMSLTRDLGFDSMKLMQFFAGIEELYAGIALEEWFIAHSSGGRDTIGSVVRFVAGALPRAAAE</sequence>
<organism evidence="2 3">
    <name type="scientific">Microvirga guangxiensis</name>
    <dbReference type="NCBI Taxonomy" id="549386"/>
    <lineage>
        <taxon>Bacteria</taxon>
        <taxon>Pseudomonadati</taxon>
        <taxon>Pseudomonadota</taxon>
        <taxon>Alphaproteobacteria</taxon>
        <taxon>Hyphomicrobiales</taxon>
        <taxon>Methylobacteriaceae</taxon>
        <taxon>Microvirga</taxon>
    </lineage>
</organism>
<reference evidence="3" key="1">
    <citation type="submission" date="2016-10" db="EMBL/GenBank/DDBJ databases">
        <authorList>
            <person name="Varghese N."/>
            <person name="Submissions S."/>
        </authorList>
    </citation>
    <scope>NUCLEOTIDE SEQUENCE [LARGE SCALE GENOMIC DNA]</scope>
    <source>
        <strain evidence="3">CGMCC 1.7666</strain>
    </source>
</reference>